<feature type="region of interest" description="Disordered" evidence="7">
    <location>
        <begin position="426"/>
        <end position="478"/>
    </location>
</feature>
<reference evidence="8" key="1">
    <citation type="submission" date="2022-07" db="EMBL/GenBank/DDBJ databases">
        <title>Phylogenomic reconstructions and comparative analyses of Kickxellomycotina fungi.</title>
        <authorList>
            <person name="Reynolds N.K."/>
            <person name="Stajich J.E."/>
            <person name="Barry K."/>
            <person name="Grigoriev I.V."/>
            <person name="Crous P."/>
            <person name="Smith M.E."/>
        </authorList>
    </citation>
    <scope>NUCLEOTIDE SEQUENCE</scope>
    <source>
        <strain evidence="8">BCRC 34489</strain>
    </source>
</reference>
<evidence type="ECO:0000256" key="6">
    <source>
        <dbReference type="RuleBase" id="RU003785"/>
    </source>
</evidence>
<evidence type="ECO:0000256" key="5">
    <source>
        <dbReference type="RuleBase" id="RU003783"/>
    </source>
</evidence>
<dbReference type="InterPro" id="IPR027417">
    <property type="entry name" value="P-loop_NTPase"/>
</dbReference>
<protein>
    <recommendedName>
        <fullName evidence="5">tRNA dimethylallyltransferase</fullName>
        <ecNumber evidence="5">2.5.1.75</ecNumber>
    </recommendedName>
</protein>
<dbReference type="AlphaFoldDB" id="A0A9W8H5A4"/>
<accession>A0A9W8H5A4</accession>
<keyword evidence="5" id="KW-0819">tRNA processing</keyword>
<dbReference type="EMBL" id="JANBUM010000303">
    <property type="protein sequence ID" value="KAJ2779344.1"/>
    <property type="molecule type" value="Genomic_DNA"/>
</dbReference>
<sequence length="478" mass="54413">MFRRGLVAITGTTGVGKSQLAIELARKLNGEVINADALQVYRGYDIITNKVTDDEMLGVPHHLLGFVDPSKEYTVREFEQDALQKIDEIHQRNRIPILVGGTNYYIQSVMFQNSLVRDPGSPKGESVAPNERTFEQERIERSNMELWEELRQVDPVMAENWHPNNRRKVLRSLEVLHTTGKRHSEWIAQDEEARAKEETLRFPTLLLWLYADTPVLNQRLDDRVGKMIERGMFKELDQLSRDINNPGAFSGSSTDFTAGLKQAIGFREFAAYLDATNDRGSSSKTKEELKLRGIEDMKSSTRRYAKRQITWIRNKLLPECRSTVTKTVKAHSYILDATNLNTWDAEVLGRGLDIAQKFISGSQLPDAETTSDTAAKLLAEVKSKPNSILAWKRHFCSVCSMSAEDARDGVAVEVWLNGDDEYKQHLRSKQHKNNTRYRKRLREDKVEGVEDSENGGNDSDTRRPSSSKRPNTRSDSDP</sequence>
<comment type="similarity">
    <text evidence="1 6">Belongs to the IPP transferase family.</text>
</comment>
<gene>
    <name evidence="8" type="primary">tit1</name>
    <name evidence="8" type="ORF">GGI15_003908</name>
</gene>
<evidence type="ECO:0000256" key="2">
    <source>
        <dbReference type="ARBA" id="ARBA00022679"/>
    </source>
</evidence>
<keyword evidence="9" id="KW-1185">Reference proteome</keyword>
<evidence type="ECO:0000256" key="1">
    <source>
        <dbReference type="ARBA" id="ARBA00005842"/>
    </source>
</evidence>
<dbReference type="PANTHER" id="PTHR11088:SF89">
    <property type="entry name" value="TRNA DIMETHYLALLYLTRANSFERASE"/>
    <property type="match status" value="1"/>
</dbReference>
<comment type="catalytic activity">
    <reaction evidence="5">
        <text>adenosine(37) in tRNA + dimethylallyl diphosphate = N(6)-dimethylallyladenosine(37) in tRNA + diphosphate</text>
        <dbReference type="Rhea" id="RHEA:26482"/>
        <dbReference type="Rhea" id="RHEA-COMP:10162"/>
        <dbReference type="Rhea" id="RHEA-COMP:10375"/>
        <dbReference type="ChEBI" id="CHEBI:33019"/>
        <dbReference type="ChEBI" id="CHEBI:57623"/>
        <dbReference type="ChEBI" id="CHEBI:74411"/>
        <dbReference type="ChEBI" id="CHEBI:74415"/>
        <dbReference type="EC" id="2.5.1.75"/>
    </reaction>
</comment>
<evidence type="ECO:0000313" key="9">
    <source>
        <dbReference type="Proteomes" id="UP001140172"/>
    </source>
</evidence>
<organism evidence="8 9">
    <name type="scientific">Coemansia interrupta</name>
    <dbReference type="NCBI Taxonomy" id="1126814"/>
    <lineage>
        <taxon>Eukaryota</taxon>
        <taxon>Fungi</taxon>
        <taxon>Fungi incertae sedis</taxon>
        <taxon>Zoopagomycota</taxon>
        <taxon>Kickxellomycotina</taxon>
        <taxon>Kickxellomycetes</taxon>
        <taxon>Kickxellales</taxon>
        <taxon>Kickxellaceae</taxon>
        <taxon>Coemansia</taxon>
    </lineage>
</organism>
<comment type="caution">
    <text evidence="8">The sequence shown here is derived from an EMBL/GenBank/DDBJ whole genome shotgun (WGS) entry which is preliminary data.</text>
</comment>
<dbReference type="Gene3D" id="3.40.50.300">
    <property type="entry name" value="P-loop containing nucleotide triphosphate hydrolases"/>
    <property type="match status" value="1"/>
</dbReference>
<dbReference type="Pfam" id="PF01715">
    <property type="entry name" value="IPPT"/>
    <property type="match status" value="1"/>
</dbReference>
<proteinExistence type="inferred from homology"/>
<dbReference type="PANTHER" id="PTHR11088">
    <property type="entry name" value="TRNA DIMETHYLALLYLTRANSFERASE"/>
    <property type="match status" value="1"/>
</dbReference>
<dbReference type="SUPFAM" id="SSF52540">
    <property type="entry name" value="P-loop containing nucleoside triphosphate hydrolases"/>
    <property type="match status" value="2"/>
</dbReference>
<dbReference type="Proteomes" id="UP001140172">
    <property type="component" value="Unassembled WGS sequence"/>
</dbReference>
<dbReference type="GO" id="GO:0006400">
    <property type="term" value="P:tRNA modification"/>
    <property type="evidence" value="ECO:0007669"/>
    <property type="project" value="TreeGrafter"/>
</dbReference>
<dbReference type="GO" id="GO:0005524">
    <property type="term" value="F:ATP binding"/>
    <property type="evidence" value="ECO:0007669"/>
    <property type="project" value="UniProtKB-KW"/>
</dbReference>
<keyword evidence="4 6" id="KW-0067">ATP-binding</keyword>
<dbReference type="Gene3D" id="1.10.20.140">
    <property type="match status" value="1"/>
</dbReference>
<dbReference type="GO" id="GO:0052381">
    <property type="term" value="F:tRNA dimethylallyltransferase activity"/>
    <property type="evidence" value="ECO:0007669"/>
    <property type="project" value="UniProtKB-EC"/>
</dbReference>
<dbReference type="InterPro" id="IPR018022">
    <property type="entry name" value="IPT"/>
</dbReference>
<dbReference type="NCBIfam" id="TIGR00174">
    <property type="entry name" value="miaA"/>
    <property type="match status" value="1"/>
</dbReference>
<dbReference type="EC" id="2.5.1.75" evidence="5"/>
<dbReference type="Gene3D" id="3.30.160.60">
    <property type="entry name" value="Classic Zinc Finger"/>
    <property type="match status" value="1"/>
</dbReference>
<keyword evidence="2 6" id="KW-0808">Transferase</keyword>
<dbReference type="HAMAP" id="MF_00185">
    <property type="entry name" value="IPP_trans"/>
    <property type="match status" value="1"/>
</dbReference>
<evidence type="ECO:0000313" key="8">
    <source>
        <dbReference type="EMBL" id="KAJ2779344.1"/>
    </source>
</evidence>
<dbReference type="InterPro" id="IPR039657">
    <property type="entry name" value="Dimethylallyltransferase"/>
</dbReference>
<dbReference type="OrthoDB" id="775260at2759"/>
<name>A0A9W8H5A4_9FUNG</name>
<feature type="compositionally biased region" description="Basic residues" evidence="7">
    <location>
        <begin position="426"/>
        <end position="440"/>
    </location>
</feature>
<keyword evidence="3 6" id="KW-0547">Nucleotide-binding</keyword>
<evidence type="ECO:0000256" key="7">
    <source>
        <dbReference type="SAM" id="MobiDB-lite"/>
    </source>
</evidence>
<dbReference type="GO" id="GO:0005739">
    <property type="term" value="C:mitochondrion"/>
    <property type="evidence" value="ECO:0007669"/>
    <property type="project" value="TreeGrafter"/>
</dbReference>
<evidence type="ECO:0000256" key="3">
    <source>
        <dbReference type="ARBA" id="ARBA00022741"/>
    </source>
</evidence>
<evidence type="ECO:0000256" key="4">
    <source>
        <dbReference type="ARBA" id="ARBA00022840"/>
    </source>
</evidence>